<evidence type="ECO:0000256" key="1">
    <source>
        <dbReference type="ARBA" id="ARBA00010479"/>
    </source>
</evidence>
<dbReference type="InterPro" id="IPR017865">
    <property type="entry name" value="F-actin_cap_asu_CS"/>
</dbReference>
<dbReference type="EMBL" id="HBKP01012908">
    <property type="protein sequence ID" value="CAE2220976.1"/>
    <property type="molecule type" value="Transcribed_RNA"/>
</dbReference>
<keyword evidence="3 5" id="KW-0117">Actin capping</keyword>
<dbReference type="PANTHER" id="PTHR10653:SF0">
    <property type="entry name" value="F-ACTIN-CAPPING PROTEIN SUBUNIT ALPHA"/>
    <property type="match status" value="1"/>
</dbReference>
<dbReference type="Pfam" id="PF01267">
    <property type="entry name" value="F-actin_cap_A"/>
    <property type="match status" value="1"/>
</dbReference>
<protein>
    <recommendedName>
        <fullName evidence="2 5">F-actin-capping protein subunit alpha</fullName>
    </recommendedName>
</protein>
<dbReference type="PANTHER" id="PTHR10653">
    <property type="entry name" value="F-ACTIN-CAPPING PROTEIN SUBUNIT ALPHA"/>
    <property type="match status" value="1"/>
</dbReference>
<keyword evidence="4 5" id="KW-0009">Actin-binding</keyword>
<dbReference type="GO" id="GO:0030863">
    <property type="term" value="C:cortical cytoskeleton"/>
    <property type="evidence" value="ECO:0007669"/>
    <property type="project" value="TreeGrafter"/>
</dbReference>
<dbReference type="GO" id="GO:0030036">
    <property type="term" value="P:actin cytoskeleton organization"/>
    <property type="evidence" value="ECO:0007669"/>
    <property type="project" value="TreeGrafter"/>
</dbReference>
<dbReference type="SUPFAM" id="SSF90096">
    <property type="entry name" value="Subunits of heterodimeric actin filament capping protein Capz"/>
    <property type="match status" value="1"/>
</dbReference>
<dbReference type="InterPro" id="IPR042489">
    <property type="entry name" value="CapZ_alpha_1"/>
</dbReference>
<dbReference type="GO" id="GO:0051016">
    <property type="term" value="P:barbed-end actin filament capping"/>
    <property type="evidence" value="ECO:0007669"/>
    <property type="project" value="UniProtKB-UniRule"/>
</dbReference>
<reference evidence="6" key="1">
    <citation type="submission" date="2021-01" db="EMBL/GenBank/DDBJ databases">
        <authorList>
            <person name="Corre E."/>
            <person name="Pelletier E."/>
            <person name="Niang G."/>
            <person name="Scheremetjew M."/>
            <person name="Finn R."/>
            <person name="Kale V."/>
            <person name="Holt S."/>
            <person name="Cochrane G."/>
            <person name="Meng A."/>
            <person name="Brown T."/>
            <person name="Cohen L."/>
        </authorList>
    </citation>
    <scope>NUCLEOTIDE SEQUENCE</scope>
    <source>
        <strain evidence="6">DIVA3 518/3/11/1/6</strain>
    </source>
</reference>
<comment type="function">
    <text evidence="5">F-actin-capping proteins bind in a Ca(2+)-independent manner to the fast growing ends of actin filaments (barbed end) thereby blocking the exchange of subunits at these ends. Unlike other capping proteins (such as gelsolin and severin), these proteins do not sever actin filaments.</text>
</comment>
<dbReference type="AlphaFoldDB" id="A0A7S4MGK0"/>
<proteinExistence type="inferred from homology"/>
<sequence>MADYEVSDAEIIQIANSFLLASPPGEFMEVVTDVRGLLPDDSLINDSAPATFREWNTDQMLQVKSPKGNHEVLISKYGEVNNAEYLDPRGNCVIQYDHIRQEVVGSRAIEGELDRSVEDYRSAFDKAADAYLQEHYINGGCTVYGGKQGGNTNITVCISSSKFNPNNFWNGRWRSVWQCTFSGSGKVTLKGNIKLQVHYYEDGNVQLNSNTDKTGSANGGDPTTAATNAIKQIKRIEAEFQAALDHSYNIMGDTTFKALRRTLPITKKKMDWDMRRIKALRLGSQVAR</sequence>
<accession>A0A7S4MGK0</accession>
<dbReference type="InterPro" id="IPR002189">
    <property type="entry name" value="CapZ_alpha"/>
</dbReference>
<dbReference type="Gene3D" id="3.90.1150.210">
    <property type="entry name" value="F-actin capping protein, beta subunit"/>
    <property type="match status" value="1"/>
</dbReference>
<dbReference type="Gene3D" id="3.30.1140.60">
    <property type="entry name" value="F-actin capping protein, alpha subunit"/>
    <property type="match status" value="1"/>
</dbReference>
<name>A0A7S4MGK0_9EUKA</name>
<organism evidence="6">
    <name type="scientific">Vannella robusta</name>
    <dbReference type="NCBI Taxonomy" id="1487602"/>
    <lineage>
        <taxon>Eukaryota</taxon>
        <taxon>Amoebozoa</taxon>
        <taxon>Discosea</taxon>
        <taxon>Flabellinia</taxon>
        <taxon>Vannellidae</taxon>
        <taxon>Vannella</taxon>
    </lineage>
</organism>
<dbReference type="PROSITE" id="PS00748">
    <property type="entry name" value="F_ACTIN_CAPPING_A_1"/>
    <property type="match status" value="1"/>
</dbReference>
<comment type="similarity">
    <text evidence="1 5">Belongs to the F-actin-capping protein alpha subunit family.</text>
</comment>
<dbReference type="GO" id="GO:0051015">
    <property type="term" value="F:actin filament binding"/>
    <property type="evidence" value="ECO:0007669"/>
    <property type="project" value="TreeGrafter"/>
</dbReference>
<dbReference type="InterPro" id="IPR042276">
    <property type="entry name" value="CapZ_alpha/beta_2"/>
</dbReference>
<gene>
    <name evidence="6" type="ORF">VSP0166_LOCUS9100</name>
</gene>
<dbReference type="InterPro" id="IPR037282">
    <property type="entry name" value="CapZ_alpha/beta"/>
</dbReference>
<evidence type="ECO:0000313" key="6">
    <source>
        <dbReference type="EMBL" id="CAE2220976.1"/>
    </source>
</evidence>
<dbReference type="GO" id="GO:0008290">
    <property type="term" value="C:F-actin capping protein complex"/>
    <property type="evidence" value="ECO:0007669"/>
    <property type="project" value="UniProtKB-UniRule"/>
</dbReference>
<evidence type="ECO:0000256" key="3">
    <source>
        <dbReference type="ARBA" id="ARBA00022467"/>
    </source>
</evidence>
<dbReference type="FunFam" id="3.90.1150.210:FF:000003">
    <property type="entry name" value="F-actin-capping protein subunit alpha"/>
    <property type="match status" value="1"/>
</dbReference>
<evidence type="ECO:0000256" key="2">
    <source>
        <dbReference type="ARBA" id="ARBA00014038"/>
    </source>
</evidence>
<dbReference type="PRINTS" id="PR00191">
    <property type="entry name" value="FACTINCAPA"/>
</dbReference>
<comment type="subunit">
    <text evidence="5">Heterodimer of an alpha and a beta subunit.</text>
</comment>
<evidence type="ECO:0000256" key="4">
    <source>
        <dbReference type="ARBA" id="ARBA00023203"/>
    </source>
</evidence>
<evidence type="ECO:0000256" key="5">
    <source>
        <dbReference type="RuleBase" id="RU365077"/>
    </source>
</evidence>